<dbReference type="InterPro" id="IPR011059">
    <property type="entry name" value="Metal-dep_hydrolase_composite"/>
</dbReference>
<keyword evidence="2" id="KW-0378">Hydrolase</keyword>
<comment type="caution">
    <text evidence="2">The sequence shown here is derived from an EMBL/GenBank/DDBJ whole genome shotgun (WGS) entry which is preliminary data.</text>
</comment>
<dbReference type="NCBIfam" id="NF011981">
    <property type="entry name" value="PRK15446.1-2"/>
    <property type="match status" value="1"/>
</dbReference>
<dbReference type="GO" id="GO:0019700">
    <property type="term" value="P:organic phosphonate catabolic process"/>
    <property type="evidence" value="ECO:0007669"/>
    <property type="project" value="InterPro"/>
</dbReference>
<sequence>MQEHVFTNCRLVLAEEVLEGSLVVRDGKIAQIDSGPSAVAAATDLEGDLLIPGLVELHTDNLERHLLPRPKAHWPAIAAVIAHDSQIASSGITTVYDAMSIGDIQSGSMRKKRLEDMTAALREAKEHGVLKVDHILHFRCEVSDPAMQDMLEPLLQSPDLGLLSVMDHTPGQRQFVSEQTYRNYYQAKFNLTDSEMEAFITARREDQKIHSKPNRDFVVEQARQRNVHLASHDDATLDHVGEAVADGITIAEFPTTVVAAKASHEAGLAVMMGGPNLVRGGSHSGNVSARDLAEQGVLDVISSDYAPASLLHAAMLLADTVDGYDLPRAVATVTKTPAEASGLTDRGEIAQGKKADLLRVWGSALHPIITGVWRGGERVA</sequence>
<dbReference type="OrthoDB" id="9785413at2"/>
<dbReference type="Pfam" id="PF01979">
    <property type="entry name" value="Amidohydro_1"/>
    <property type="match status" value="1"/>
</dbReference>
<dbReference type="NCBIfam" id="NF011984">
    <property type="entry name" value="PRK15446.1-5"/>
    <property type="match status" value="1"/>
</dbReference>
<dbReference type="NCBIfam" id="NF011983">
    <property type="entry name" value="PRK15446.1-4"/>
    <property type="match status" value="1"/>
</dbReference>
<dbReference type="Gene3D" id="2.30.40.10">
    <property type="entry name" value="Urease, subunit C, domain 1"/>
    <property type="match status" value="1"/>
</dbReference>
<dbReference type="GO" id="GO:0016810">
    <property type="term" value="F:hydrolase activity, acting on carbon-nitrogen (but not peptide) bonds"/>
    <property type="evidence" value="ECO:0007669"/>
    <property type="project" value="InterPro"/>
</dbReference>
<dbReference type="InterPro" id="IPR032466">
    <property type="entry name" value="Metal_Hydrolase"/>
</dbReference>
<proteinExistence type="predicted"/>
<protein>
    <submittedName>
        <fullName evidence="2">Alpha-D-ribose 1-methylphosphonate 5-triphosphate diphosphatase</fullName>
        <ecNumber evidence="2">3.6.1.63</ecNumber>
    </submittedName>
</protein>
<dbReference type="InterPro" id="IPR012696">
    <property type="entry name" value="PhnM"/>
</dbReference>
<reference evidence="3" key="1">
    <citation type="submission" date="2019-01" db="EMBL/GenBank/DDBJ databases">
        <title>Gri0909 isolated from a small marine red alga.</title>
        <authorList>
            <person name="Kim J."/>
            <person name="Jeong S.E."/>
            <person name="Jeon C.O."/>
        </authorList>
    </citation>
    <scope>NUCLEOTIDE SEQUENCE [LARGE SCALE GENOMIC DNA]</scope>
    <source>
        <strain evidence="3">Gri0909</strain>
    </source>
</reference>
<dbReference type="SUPFAM" id="SSF51556">
    <property type="entry name" value="Metallo-dependent hydrolases"/>
    <property type="match status" value="1"/>
</dbReference>
<dbReference type="Proteomes" id="UP000287447">
    <property type="component" value="Unassembled WGS sequence"/>
</dbReference>
<dbReference type="PANTHER" id="PTHR43135">
    <property type="entry name" value="ALPHA-D-RIBOSE 1-METHYLPHOSPHONATE 5-TRIPHOSPHATE DIPHOSPHATASE"/>
    <property type="match status" value="1"/>
</dbReference>
<gene>
    <name evidence="2" type="ORF">EOI86_20285</name>
</gene>
<dbReference type="NCBIfam" id="NF011987">
    <property type="entry name" value="PRK15446.2-3"/>
    <property type="match status" value="1"/>
</dbReference>
<dbReference type="EMBL" id="SADE01000003">
    <property type="protein sequence ID" value="RVU35160.1"/>
    <property type="molecule type" value="Genomic_DNA"/>
</dbReference>
<dbReference type="InterPro" id="IPR051781">
    <property type="entry name" value="Metallo-dep_Hydrolase"/>
</dbReference>
<dbReference type="PIRSF" id="PIRSF038971">
    <property type="entry name" value="PhnM"/>
    <property type="match status" value="1"/>
</dbReference>
<dbReference type="RefSeq" id="WP_127767481.1">
    <property type="nucleotide sequence ID" value="NZ_SADE01000003.1"/>
</dbReference>
<feature type="domain" description="Amidohydrolase-related" evidence="1">
    <location>
        <begin position="219"/>
        <end position="376"/>
    </location>
</feature>
<keyword evidence="3" id="KW-1185">Reference proteome</keyword>
<name>A0A3S2WQR5_9PROT</name>
<accession>A0A3S2WQR5</accession>
<dbReference type="NCBIfam" id="NF011990">
    <property type="entry name" value="PRK15446.2-6"/>
    <property type="match status" value="1"/>
</dbReference>
<evidence type="ECO:0000313" key="3">
    <source>
        <dbReference type="Proteomes" id="UP000287447"/>
    </source>
</evidence>
<organism evidence="2 3">
    <name type="scientific">Hwanghaeella grinnelliae</name>
    <dbReference type="NCBI Taxonomy" id="2500179"/>
    <lineage>
        <taxon>Bacteria</taxon>
        <taxon>Pseudomonadati</taxon>
        <taxon>Pseudomonadota</taxon>
        <taxon>Alphaproteobacteria</taxon>
        <taxon>Rhodospirillales</taxon>
        <taxon>Rhodospirillaceae</taxon>
        <taxon>Hwanghaeella</taxon>
    </lineage>
</organism>
<dbReference type="SUPFAM" id="SSF51338">
    <property type="entry name" value="Composite domain of metallo-dependent hydrolases"/>
    <property type="match status" value="1"/>
</dbReference>
<dbReference type="PANTHER" id="PTHR43135:SF3">
    <property type="entry name" value="ALPHA-D-RIBOSE 1-METHYLPHOSPHONATE 5-TRIPHOSPHATE DIPHOSPHATASE"/>
    <property type="match status" value="1"/>
</dbReference>
<dbReference type="Gene3D" id="3.20.20.140">
    <property type="entry name" value="Metal-dependent hydrolases"/>
    <property type="match status" value="2"/>
</dbReference>
<dbReference type="EC" id="3.6.1.63" evidence="2"/>
<evidence type="ECO:0000259" key="1">
    <source>
        <dbReference type="Pfam" id="PF01979"/>
    </source>
</evidence>
<dbReference type="CDD" id="cd01306">
    <property type="entry name" value="PhnM"/>
    <property type="match status" value="1"/>
</dbReference>
<dbReference type="AlphaFoldDB" id="A0A3S2WQR5"/>
<dbReference type="InterPro" id="IPR006680">
    <property type="entry name" value="Amidohydro-rel"/>
</dbReference>
<evidence type="ECO:0000313" key="2">
    <source>
        <dbReference type="EMBL" id="RVU35160.1"/>
    </source>
</evidence>
<dbReference type="NCBIfam" id="TIGR02318">
    <property type="entry name" value="phosphono_phnM"/>
    <property type="match status" value="1"/>
</dbReference>